<proteinExistence type="inferred from homology"/>
<gene>
    <name evidence="8" type="ORF">F3F73_14220</name>
</gene>
<feature type="domain" description="SusD-like N-terminal" evidence="7">
    <location>
        <begin position="85"/>
        <end position="237"/>
    </location>
</feature>
<dbReference type="RefSeq" id="WP_130059350.1">
    <property type="nucleotide sequence ID" value="NZ_JADNPJ010000007.1"/>
</dbReference>
<dbReference type="GO" id="GO:0009279">
    <property type="term" value="C:cell outer membrane"/>
    <property type="evidence" value="ECO:0007669"/>
    <property type="project" value="UniProtKB-SubCell"/>
</dbReference>
<dbReference type="PROSITE" id="PS51257">
    <property type="entry name" value="PROKAR_LIPOPROTEIN"/>
    <property type="match status" value="1"/>
</dbReference>
<evidence type="ECO:0000259" key="6">
    <source>
        <dbReference type="Pfam" id="PF07980"/>
    </source>
</evidence>
<dbReference type="InterPro" id="IPR033985">
    <property type="entry name" value="SusD-like_N"/>
</dbReference>
<evidence type="ECO:0000256" key="2">
    <source>
        <dbReference type="ARBA" id="ARBA00006275"/>
    </source>
</evidence>
<keyword evidence="5" id="KW-0998">Cell outer membrane</keyword>
<keyword evidence="3" id="KW-0732">Signal</keyword>
<keyword evidence="4" id="KW-0472">Membrane</keyword>
<reference evidence="8 9" key="1">
    <citation type="journal article" date="2019" name="Nat. Med.">
        <title>A library of human gut bacterial isolates paired with longitudinal multiomics data enables mechanistic microbiome research.</title>
        <authorList>
            <person name="Poyet M."/>
            <person name="Groussin M."/>
            <person name="Gibbons S.M."/>
            <person name="Avila-Pacheco J."/>
            <person name="Jiang X."/>
            <person name="Kearney S.M."/>
            <person name="Perrotta A.R."/>
            <person name="Berdy B."/>
            <person name="Zhao S."/>
            <person name="Lieberman T.D."/>
            <person name="Swanson P.K."/>
            <person name="Smith M."/>
            <person name="Roesemann S."/>
            <person name="Alexander J.E."/>
            <person name="Rich S.A."/>
            <person name="Livny J."/>
            <person name="Vlamakis H."/>
            <person name="Clish C."/>
            <person name="Bullock K."/>
            <person name="Deik A."/>
            <person name="Scott J."/>
            <person name="Pierce K.A."/>
            <person name="Xavier R.J."/>
            <person name="Alm E.J."/>
        </authorList>
    </citation>
    <scope>NUCLEOTIDE SEQUENCE [LARGE SCALE GENOMIC DNA]</scope>
    <source>
        <strain evidence="8 9">BIOML-A10</strain>
    </source>
</reference>
<name>A0A7J4XH07_9BACE</name>
<comment type="similarity">
    <text evidence="2">Belongs to the SusD family.</text>
</comment>
<comment type="caution">
    <text evidence="8">The sequence shown here is derived from an EMBL/GenBank/DDBJ whole genome shotgun (WGS) entry which is preliminary data.</text>
</comment>
<evidence type="ECO:0000256" key="3">
    <source>
        <dbReference type="ARBA" id="ARBA00022729"/>
    </source>
</evidence>
<dbReference type="AlphaFoldDB" id="A0A7J4XH07"/>
<dbReference type="Pfam" id="PF07980">
    <property type="entry name" value="SusD_RagB"/>
    <property type="match status" value="1"/>
</dbReference>
<accession>A0A7J4XH07</accession>
<dbReference type="Pfam" id="PF14322">
    <property type="entry name" value="SusD-like_3"/>
    <property type="match status" value="1"/>
</dbReference>
<comment type="subcellular location">
    <subcellularLocation>
        <location evidence="1">Cell outer membrane</location>
    </subcellularLocation>
</comment>
<evidence type="ECO:0000256" key="4">
    <source>
        <dbReference type="ARBA" id="ARBA00023136"/>
    </source>
</evidence>
<sequence length="579" mass="65097">MKKIYKSLLFAVTLTVTSCEINFLDEKMTTQLGGDQVYTKVSDYEMALIGIYDMLGTRSLPTLGNEITNYLTNYNAGLPLLNELATDEMGAITAGASKQLMLEELDKCKPTPQNGIIKSFYAGQYAMINRANDLIFNAEKSGIESVIVNRCVAEAKFLRALCYYNLTSVFGGCVLITLPGSERVGENMPRSSTEAVYGQIFQDLIDAYSVLPVSFAAEKEMGRATRIAAAALLARASLTAATMGKYAHISPDMALEDGINSYEWAKNKFAELISQAKDYAQKVIDEGYGGNEEVLLSMSYADSFYPSENTPEVIFDVQFKDALSQEEGGWVGQIYGPGSWNWVLPTGNVANTYMPYGGATIADNFPSKPTKETCDMRKYKNITNFQYKGDGTLWPPTAANKTYNLGKFAMEKKPDYPKQRTPINYVVLRLAEMYLVLAEIEAEQNGGPTDRALRLLNYVRRRSANETILPEITKENMADPSIVKPITGITPKDQLEEFRMALMQERMLEFLGESLRRVDLIRSGWMKEYLEYTNVEDYDKNKYIYKRRQFEDYSIFLPIPSREITITNNVIKQNFGYGN</sequence>
<evidence type="ECO:0000256" key="1">
    <source>
        <dbReference type="ARBA" id="ARBA00004442"/>
    </source>
</evidence>
<dbReference type="EMBL" id="VWMK01000014">
    <property type="protein sequence ID" value="KAA3762905.1"/>
    <property type="molecule type" value="Genomic_DNA"/>
</dbReference>
<dbReference type="Gene3D" id="1.25.40.390">
    <property type="match status" value="1"/>
</dbReference>
<dbReference type="InterPro" id="IPR011990">
    <property type="entry name" value="TPR-like_helical_dom_sf"/>
</dbReference>
<evidence type="ECO:0000256" key="5">
    <source>
        <dbReference type="ARBA" id="ARBA00023237"/>
    </source>
</evidence>
<protein>
    <submittedName>
        <fullName evidence="8">RagB/SusD family nutrient uptake outer membrane protein</fullName>
    </submittedName>
</protein>
<feature type="domain" description="RagB/SusD" evidence="6">
    <location>
        <begin position="378"/>
        <end position="577"/>
    </location>
</feature>
<evidence type="ECO:0000313" key="9">
    <source>
        <dbReference type="Proteomes" id="UP000422221"/>
    </source>
</evidence>
<evidence type="ECO:0000313" key="8">
    <source>
        <dbReference type="EMBL" id="KAA3762905.1"/>
    </source>
</evidence>
<organism evidence="8 9">
    <name type="scientific">Bacteroides salyersiae</name>
    <dbReference type="NCBI Taxonomy" id="291644"/>
    <lineage>
        <taxon>Bacteria</taxon>
        <taxon>Pseudomonadati</taxon>
        <taxon>Bacteroidota</taxon>
        <taxon>Bacteroidia</taxon>
        <taxon>Bacteroidales</taxon>
        <taxon>Bacteroidaceae</taxon>
        <taxon>Bacteroides</taxon>
    </lineage>
</organism>
<dbReference type="SUPFAM" id="SSF48452">
    <property type="entry name" value="TPR-like"/>
    <property type="match status" value="1"/>
</dbReference>
<dbReference type="InterPro" id="IPR012944">
    <property type="entry name" value="SusD_RagB_dom"/>
</dbReference>
<evidence type="ECO:0000259" key="7">
    <source>
        <dbReference type="Pfam" id="PF14322"/>
    </source>
</evidence>
<dbReference type="Proteomes" id="UP000422221">
    <property type="component" value="Unassembled WGS sequence"/>
</dbReference>